<feature type="compositionally biased region" description="Basic residues" evidence="6">
    <location>
        <begin position="393"/>
        <end position="402"/>
    </location>
</feature>
<dbReference type="AlphaFoldDB" id="A0A1H9MAJ9"/>
<dbReference type="Proteomes" id="UP000199051">
    <property type="component" value="Unassembled WGS sequence"/>
</dbReference>
<dbReference type="Pfam" id="PF07690">
    <property type="entry name" value="MFS_1"/>
    <property type="match status" value="2"/>
</dbReference>
<dbReference type="InterPro" id="IPR036259">
    <property type="entry name" value="MFS_trans_sf"/>
</dbReference>
<evidence type="ECO:0000256" key="4">
    <source>
        <dbReference type="ARBA" id="ARBA00022989"/>
    </source>
</evidence>
<evidence type="ECO:0000313" key="10">
    <source>
        <dbReference type="Proteomes" id="UP000199051"/>
    </source>
</evidence>
<dbReference type="InterPro" id="IPR020846">
    <property type="entry name" value="MFS_dom"/>
</dbReference>
<feature type="region of interest" description="Disordered" evidence="6">
    <location>
        <begin position="1"/>
        <end position="26"/>
    </location>
</feature>
<sequence length="420" mass="42090">MTTVIDKPHAPPDTTTRSPRPLTPTRRGGAAGLALGTLAVGTSGHAVAGLLPIMSAELHTPIVLIGQLATVFALVCAVSAPVLAVATGRWERRRLLVACLTVTAAGNALAAAAPTYPVLLAGRVLTALGAAMTTAIAVGLAAATSTPARRARAMAIVLSGLTGALLIGVPGVAILAHATGYRPALWTVTALCAAAALVIAATAPRLPAPPAAGIRDRVAAATRPGVGGVLGGALLAWTSTGTVYPYLAVLLDGPTSAYLTAYGLGAATGTLTAGHLADRLGPRPVLITATATSLAALLLLPHCHHPAAAMTAVTVWGAAAWSTTPPLNARLDTLADRGTQPLLLALAGSVIYLGMGLGGLLGGAVITWAGPDRLPTTAALATAAALHLFATTGRHHRPRGGRPPRQPHEPFAPTPSWPLR</sequence>
<dbReference type="GO" id="GO:0022857">
    <property type="term" value="F:transmembrane transporter activity"/>
    <property type="evidence" value="ECO:0007669"/>
    <property type="project" value="InterPro"/>
</dbReference>
<proteinExistence type="predicted"/>
<evidence type="ECO:0000256" key="5">
    <source>
        <dbReference type="ARBA" id="ARBA00023136"/>
    </source>
</evidence>
<feature type="transmembrane region" description="Helical" evidence="7">
    <location>
        <begin position="120"/>
        <end position="143"/>
    </location>
</feature>
<evidence type="ECO:0000256" key="2">
    <source>
        <dbReference type="ARBA" id="ARBA00022475"/>
    </source>
</evidence>
<keyword evidence="2" id="KW-1003">Cell membrane</keyword>
<reference evidence="10" key="1">
    <citation type="submission" date="2016-10" db="EMBL/GenBank/DDBJ databases">
        <authorList>
            <person name="Varghese N."/>
            <person name="Submissions S."/>
        </authorList>
    </citation>
    <scope>NUCLEOTIDE SEQUENCE [LARGE SCALE GENOMIC DNA]</scope>
    <source>
        <strain evidence="10">DSM 44260</strain>
    </source>
</reference>
<name>A0A1H9MAJ9_9PSEU</name>
<evidence type="ECO:0000256" key="7">
    <source>
        <dbReference type="SAM" id="Phobius"/>
    </source>
</evidence>
<protein>
    <submittedName>
        <fullName evidence="9">Predicted arabinose efflux permease, MFS family</fullName>
    </submittedName>
</protein>
<dbReference type="PROSITE" id="PS50850">
    <property type="entry name" value="MFS"/>
    <property type="match status" value="1"/>
</dbReference>
<dbReference type="SUPFAM" id="SSF103473">
    <property type="entry name" value="MFS general substrate transporter"/>
    <property type="match status" value="1"/>
</dbReference>
<evidence type="ECO:0000256" key="3">
    <source>
        <dbReference type="ARBA" id="ARBA00022692"/>
    </source>
</evidence>
<keyword evidence="10" id="KW-1185">Reference proteome</keyword>
<dbReference type="GO" id="GO:0005886">
    <property type="term" value="C:plasma membrane"/>
    <property type="evidence" value="ECO:0007669"/>
    <property type="project" value="UniProtKB-SubCell"/>
</dbReference>
<keyword evidence="4 7" id="KW-1133">Transmembrane helix</keyword>
<feature type="transmembrane region" description="Helical" evidence="7">
    <location>
        <begin position="95"/>
        <end position="114"/>
    </location>
</feature>
<feature type="transmembrane region" description="Helical" evidence="7">
    <location>
        <begin position="30"/>
        <end position="56"/>
    </location>
</feature>
<comment type="subcellular location">
    <subcellularLocation>
        <location evidence="1">Cell membrane</location>
        <topology evidence="1">Multi-pass membrane protein</topology>
    </subcellularLocation>
</comment>
<dbReference type="CDD" id="cd17324">
    <property type="entry name" value="MFS_NepI_like"/>
    <property type="match status" value="1"/>
</dbReference>
<evidence type="ECO:0000313" key="9">
    <source>
        <dbReference type="EMBL" id="SER20163.1"/>
    </source>
</evidence>
<dbReference type="PANTHER" id="PTHR43124:SF3">
    <property type="entry name" value="CHLORAMPHENICOL EFFLUX PUMP RV0191"/>
    <property type="match status" value="1"/>
</dbReference>
<dbReference type="Gene3D" id="1.20.1250.20">
    <property type="entry name" value="MFS general substrate transporter like domains"/>
    <property type="match status" value="1"/>
</dbReference>
<feature type="transmembrane region" description="Helical" evidence="7">
    <location>
        <begin position="62"/>
        <end position="83"/>
    </location>
</feature>
<feature type="transmembrane region" description="Helical" evidence="7">
    <location>
        <begin position="225"/>
        <end position="247"/>
    </location>
</feature>
<feature type="domain" description="Major facilitator superfamily (MFS) profile" evidence="8">
    <location>
        <begin position="29"/>
        <end position="396"/>
    </location>
</feature>
<feature type="transmembrane region" description="Helical" evidence="7">
    <location>
        <begin position="259"/>
        <end position="277"/>
    </location>
</feature>
<feature type="compositionally biased region" description="Low complexity" evidence="6">
    <location>
        <begin position="12"/>
        <end position="26"/>
    </location>
</feature>
<dbReference type="PANTHER" id="PTHR43124">
    <property type="entry name" value="PURINE EFFLUX PUMP PBUE"/>
    <property type="match status" value="1"/>
</dbReference>
<evidence type="ECO:0000256" key="6">
    <source>
        <dbReference type="SAM" id="MobiDB-lite"/>
    </source>
</evidence>
<feature type="transmembrane region" description="Helical" evidence="7">
    <location>
        <begin position="184"/>
        <end position="204"/>
    </location>
</feature>
<keyword evidence="5 7" id="KW-0472">Membrane</keyword>
<feature type="transmembrane region" description="Helical" evidence="7">
    <location>
        <begin position="341"/>
        <end position="368"/>
    </location>
</feature>
<feature type="transmembrane region" description="Helical" evidence="7">
    <location>
        <begin position="307"/>
        <end position="329"/>
    </location>
</feature>
<dbReference type="RefSeq" id="WP_177215422.1">
    <property type="nucleotide sequence ID" value="NZ_FOGI01000002.1"/>
</dbReference>
<accession>A0A1H9MAJ9</accession>
<evidence type="ECO:0000259" key="8">
    <source>
        <dbReference type="PROSITE" id="PS50850"/>
    </source>
</evidence>
<dbReference type="STRING" id="155974.SAMN04487818_10232"/>
<feature type="region of interest" description="Disordered" evidence="6">
    <location>
        <begin position="393"/>
        <end position="420"/>
    </location>
</feature>
<feature type="compositionally biased region" description="Pro residues" evidence="6">
    <location>
        <begin position="410"/>
        <end position="420"/>
    </location>
</feature>
<gene>
    <name evidence="9" type="ORF">SAMN04487818_10232</name>
</gene>
<organism evidence="9 10">
    <name type="scientific">Actinokineospora terrae</name>
    <dbReference type="NCBI Taxonomy" id="155974"/>
    <lineage>
        <taxon>Bacteria</taxon>
        <taxon>Bacillati</taxon>
        <taxon>Actinomycetota</taxon>
        <taxon>Actinomycetes</taxon>
        <taxon>Pseudonocardiales</taxon>
        <taxon>Pseudonocardiaceae</taxon>
        <taxon>Actinokineospora</taxon>
    </lineage>
</organism>
<evidence type="ECO:0000256" key="1">
    <source>
        <dbReference type="ARBA" id="ARBA00004651"/>
    </source>
</evidence>
<dbReference type="EMBL" id="FOGI01000002">
    <property type="protein sequence ID" value="SER20163.1"/>
    <property type="molecule type" value="Genomic_DNA"/>
</dbReference>
<keyword evidence="3 7" id="KW-0812">Transmembrane</keyword>
<feature type="transmembrane region" description="Helical" evidence="7">
    <location>
        <begin position="374"/>
        <end position="392"/>
    </location>
</feature>
<feature type="transmembrane region" description="Helical" evidence="7">
    <location>
        <begin position="155"/>
        <end position="178"/>
    </location>
</feature>
<dbReference type="InterPro" id="IPR011701">
    <property type="entry name" value="MFS"/>
</dbReference>
<dbReference type="InterPro" id="IPR050189">
    <property type="entry name" value="MFS_Efflux_Transporters"/>
</dbReference>
<feature type="compositionally biased region" description="Basic and acidic residues" evidence="6">
    <location>
        <begin position="1"/>
        <end position="10"/>
    </location>
</feature>
<feature type="transmembrane region" description="Helical" evidence="7">
    <location>
        <begin position="284"/>
        <end position="301"/>
    </location>
</feature>